<sequence length="317" mass="33829">MMRRAASTPFQHAGSAEPVARALAQLDRVILGKPAQVRLALACLLARGHLLIEDQPGVGKTTLAHALARTLGLSFRRVQFTSDLLPADLLGLSIWDAGSATFRHHPGPIFSEVLLADEINRAAPKTQSALLEAMEERQVSEGGVTRPLPNPFFVIATQNPTAFVGTSPLPEAQLDRFLLTVTLGYPDPRAERTLLETGGRGEAVRDLPAVLDAPALLAAQRAVDAVHAAPALLDYLQRLARATREHPALAAGLSPRALLGLLALGRAWAFLAGRAMVLPEDVQAVFPALAAHRLPPRDPSTRVADVTARILTETPIP</sequence>
<dbReference type="InterPro" id="IPR011703">
    <property type="entry name" value="ATPase_AAA-3"/>
</dbReference>
<protein>
    <submittedName>
        <fullName evidence="3">ATPase associated with various cellular activities, AAA_3</fullName>
    </submittedName>
</protein>
<evidence type="ECO:0000259" key="2">
    <source>
        <dbReference type="Pfam" id="PF17863"/>
    </source>
</evidence>
<organism evidence="3 4">
    <name type="scientific">Deinococcus geothermalis (strain DSM 11300 / CIP 105573 / AG-3a)</name>
    <dbReference type="NCBI Taxonomy" id="319795"/>
    <lineage>
        <taxon>Bacteria</taxon>
        <taxon>Thermotogati</taxon>
        <taxon>Deinococcota</taxon>
        <taxon>Deinococci</taxon>
        <taxon>Deinococcales</taxon>
        <taxon>Deinococcaceae</taxon>
        <taxon>Deinococcus</taxon>
    </lineage>
</organism>
<feature type="domain" description="ChlI/MoxR AAA lid" evidence="2">
    <location>
        <begin position="241"/>
        <end position="302"/>
    </location>
</feature>
<dbReference type="InterPro" id="IPR050764">
    <property type="entry name" value="CbbQ/NirQ/NorQ/GpvN"/>
</dbReference>
<dbReference type="Proteomes" id="UP000002431">
    <property type="component" value="Chromosome"/>
</dbReference>
<accession>Q1IXE7</accession>
<dbReference type="Pfam" id="PF17863">
    <property type="entry name" value="AAA_lid_2"/>
    <property type="match status" value="1"/>
</dbReference>
<evidence type="ECO:0000259" key="1">
    <source>
        <dbReference type="Pfam" id="PF07726"/>
    </source>
</evidence>
<dbReference type="HOGENOM" id="CLU_034716_2_2_0"/>
<dbReference type="InterPro" id="IPR041628">
    <property type="entry name" value="ChlI/MoxR_AAA_lid"/>
</dbReference>
<keyword evidence="4" id="KW-1185">Reference proteome</keyword>
<reference evidence="3" key="1">
    <citation type="submission" date="2006-04" db="EMBL/GenBank/DDBJ databases">
        <title>Complete sequence of chromosome of Deinococcus geothermalis DSM 11300.</title>
        <authorList>
            <consortium name="US DOE Joint Genome Institute"/>
            <person name="Copeland A."/>
            <person name="Lucas S."/>
            <person name="Lapidus A."/>
            <person name="Barry K."/>
            <person name="Detter J.C."/>
            <person name="Glavina del Rio T."/>
            <person name="Hammon N."/>
            <person name="Israni S."/>
            <person name="Dalin E."/>
            <person name="Tice H."/>
            <person name="Pitluck S."/>
            <person name="Brettin T."/>
            <person name="Bruce D."/>
            <person name="Han C."/>
            <person name="Tapia R."/>
            <person name="Saunders E."/>
            <person name="Gilna P."/>
            <person name="Schmutz J."/>
            <person name="Larimer F."/>
            <person name="Land M."/>
            <person name="Hauser L."/>
            <person name="Kyrpides N."/>
            <person name="Kim E."/>
            <person name="Daly M.J."/>
            <person name="Fredrickson J.K."/>
            <person name="Makarova K.S."/>
            <person name="Gaidamakova E.K."/>
            <person name="Zhai M."/>
            <person name="Richardson P."/>
        </authorList>
    </citation>
    <scope>NUCLEOTIDE SEQUENCE</scope>
    <source>
        <strain evidence="3">DSM 11300</strain>
    </source>
</reference>
<dbReference type="KEGG" id="dge:Dgeo_1792"/>
<dbReference type="EMBL" id="CP000359">
    <property type="protein sequence ID" value="ABF46087.1"/>
    <property type="molecule type" value="Genomic_DNA"/>
</dbReference>
<dbReference type="PANTHER" id="PTHR42759">
    <property type="entry name" value="MOXR FAMILY PROTEIN"/>
    <property type="match status" value="1"/>
</dbReference>
<dbReference type="InterPro" id="IPR027417">
    <property type="entry name" value="P-loop_NTPase"/>
</dbReference>
<dbReference type="PANTHER" id="PTHR42759:SF5">
    <property type="entry name" value="METHANOL DEHYDROGENASE REGULATOR"/>
    <property type="match status" value="1"/>
</dbReference>
<dbReference type="PIRSF" id="PIRSF002849">
    <property type="entry name" value="AAA_ATPase_chaperone_MoxR_prd"/>
    <property type="match status" value="1"/>
</dbReference>
<dbReference type="CDD" id="cd00009">
    <property type="entry name" value="AAA"/>
    <property type="match status" value="1"/>
</dbReference>
<feature type="domain" description="ATPase AAA-3" evidence="1">
    <location>
        <begin position="49"/>
        <end position="179"/>
    </location>
</feature>
<dbReference type="SUPFAM" id="SSF52540">
    <property type="entry name" value="P-loop containing nucleoside triphosphate hydrolases"/>
    <property type="match status" value="1"/>
</dbReference>
<dbReference type="GO" id="GO:0016887">
    <property type="term" value="F:ATP hydrolysis activity"/>
    <property type="evidence" value="ECO:0007669"/>
    <property type="project" value="InterPro"/>
</dbReference>
<dbReference type="Gene3D" id="3.40.50.300">
    <property type="entry name" value="P-loop containing nucleotide triphosphate hydrolases"/>
    <property type="match status" value="1"/>
</dbReference>
<dbReference type="AlphaFoldDB" id="Q1IXE7"/>
<evidence type="ECO:0000313" key="4">
    <source>
        <dbReference type="Proteomes" id="UP000002431"/>
    </source>
</evidence>
<dbReference type="Pfam" id="PF07726">
    <property type="entry name" value="AAA_3"/>
    <property type="match status" value="1"/>
</dbReference>
<proteinExistence type="predicted"/>
<name>Q1IXE7_DEIGD</name>
<dbReference type="eggNOG" id="COG0714">
    <property type="taxonomic scope" value="Bacteria"/>
</dbReference>
<dbReference type="STRING" id="319795.Dgeo_1792"/>
<dbReference type="Gene3D" id="1.10.8.80">
    <property type="entry name" value="Magnesium chelatase subunit I, C-Terminal domain"/>
    <property type="match status" value="1"/>
</dbReference>
<gene>
    <name evidence="3" type="ordered locus">Dgeo_1792</name>
</gene>
<dbReference type="RefSeq" id="WP_011530917.1">
    <property type="nucleotide sequence ID" value="NC_008025.1"/>
</dbReference>
<dbReference type="GO" id="GO:0005524">
    <property type="term" value="F:ATP binding"/>
    <property type="evidence" value="ECO:0007669"/>
    <property type="project" value="InterPro"/>
</dbReference>
<evidence type="ECO:0000313" key="3">
    <source>
        <dbReference type="EMBL" id="ABF46087.1"/>
    </source>
</evidence>